<dbReference type="RefSeq" id="WP_176443953.1">
    <property type="nucleotide sequence ID" value="NZ_CP041334.1"/>
</dbReference>
<evidence type="ECO:0000256" key="4">
    <source>
        <dbReference type="SAM" id="Coils"/>
    </source>
</evidence>
<evidence type="ECO:0000256" key="2">
    <source>
        <dbReference type="ARBA" id="ARBA00022747"/>
    </source>
</evidence>
<proteinExistence type="inferred from homology"/>
<reference evidence="6 7" key="1">
    <citation type="submission" date="2019-06" db="EMBL/GenBank/DDBJ databases">
        <title>Complete genome sequence of Haemophilus parasuis HPS412.</title>
        <authorList>
            <person name="Yang S."/>
            <person name="Huang C."/>
        </authorList>
    </citation>
    <scope>NUCLEOTIDE SEQUENCE [LARGE SCALE GENOMIC DNA]</scope>
    <source>
        <strain evidence="6 7">HPS412</strain>
    </source>
</reference>
<name>A0A859IK09_GLAPU</name>
<keyword evidence="6" id="KW-0255">Endonuclease</keyword>
<protein>
    <submittedName>
        <fullName evidence="6">Restriction endonuclease subunit S</fullName>
    </submittedName>
</protein>
<dbReference type="REBASE" id="404560">
    <property type="entry name" value="S1.Gpa412ORF11990P"/>
</dbReference>
<dbReference type="PANTHER" id="PTHR30408:SF12">
    <property type="entry name" value="TYPE I RESTRICTION ENZYME MJAVIII SPECIFICITY SUBUNIT"/>
    <property type="match status" value="1"/>
</dbReference>
<evidence type="ECO:0000313" key="7">
    <source>
        <dbReference type="Proteomes" id="UP000509790"/>
    </source>
</evidence>
<dbReference type="EMBL" id="CP041334">
    <property type="protein sequence ID" value="QKY73847.1"/>
    <property type="molecule type" value="Genomic_DNA"/>
</dbReference>
<organism evidence="6 7">
    <name type="scientific">Glaesserella parasuis</name>
    <name type="common">Haemophilus parasuis</name>
    <dbReference type="NCBI Taxonomy" id="738"/>
    <lineage>
        <taxon>Bacteria</taxon>
        <taxon>Pseudomonadati</taxon>
        <taxon>Pseudomonadota</taxon>
        <taxon>Gammaproteobacteria</taxon>
        <taxon>Pasteurellales</taxon>
        <taxon>Pasteurellaceae</taxon>
        <taxon>Glaesserella</taxon>
    </lineage>
</organism>
<dbReference type="GO" id="GO:0004519">
    <property type="term" value="F:endonuclease activity"/>
    <property type="evidence" value="ECO:0007669"/>
    <property type="project" value="UniProtKB-KW"/>
</dbReference>
<evidence type="ECO:0000256" key="3">
    <source>
        <dbReference type="ARBA" id="ARBA00023125"/>
    </source>
</evidence>
<dbReference type="GO" id="GO:0003677">
    <property type="term" value="F:DNA binding"/>
    <property type="evidence" value="ECO:0007669"/>
    <property type="project" value="UniProtKB-KW"/>
</dbReference>
<keyword evidence="2" id="KW-0680">Restriction system</keyword>
<dbReference type="InterPro" id="IPR000055">
    <property type="entry name" value="Restrct_endonuc_typeI_TRD"/>
</dbReference>
<keyword evidence="3" id="KW-0238">DNA-binding</keyword>
<dbReference type="AlphaFoldDB" id="A0A859IK09"/>
<evidence type="ECO:0000259" key="5">
    <source>
        <dbReference type="Pfam" id="PF01420"/>
    </source>
</evidence>
<comment type="similarity">
    <text evidence="1">Belongs to the type-I restriction system S methylase family.</text>
</comment>
<gene>
    <name evidence="6" type="ORF">FLK62_11975</name>
</gene>
<feature type="coiled-coil region" evidence="4">
    <location>
        <begin position="179"/>
        <end position="206"/>
    </location>
</feature>
<keyword evidence="6" id="KW-0540">Nuclease</keyword>
<dbReference type="Gene3D" id="3.90.220.20">
    <property type="entry name" value="DNA methylase specificity domains"/>
    <property type="match status" value="1"/>
</dbReference>
<keyword evidence="4" id="KW-0175">Coiled coil</keyword>
<dbReference type="GO" id="GO:0009307">
    <property type="term" value="P:DNA restriction-modification system"/>
    <property type="evidence" value="ECO:0007669"/>
    <property type="project" value="UniProtKB-KW"/>
</dbReference>
<dbReference type="Pfam" id="PF01420">
    <property type="entry name" value="Methylase_S"/>
    <property type="match status" value="1"/>
</dbReference>
<dbReference type="Proteomes" id="UP000509790">
    <property type="component" value="Chromosome"/>
</dbReference>
<sequence length="229" mass="26412">MNDSEQNKQNQQERVSPKLRFPEFQTALGWKQDILGNLFDERGKKNHPEKTILAATQDKGVIPYELMEKSVIRDRKNLNGYKLVLPEDFVISLRSFEGGFEYSAYEGIISPAYVILYPKIKICNYFFRIYFKRDSFIQQIQNNLNNSLRDGKSISYKQAAGLKIALPLFEEQQKIADCLSSLDELIELQEQKLAALKQHKKGLMQQLFPSHNDLQASKQASKQDSLSET</sequence>
<dbReference type="PANTHER" id="PTHR30408">
    <property type="entry name" value="TYPE-1 RESTRICTION ENZYME ECOKI SPECIFICITY PROTEIN"/>
    <property type="match status" value="1"/>
</dbReference>
<dbReference type="InterPro" id="IPR044946">
    <property type="entry name" value="Restrct_endonuc_typeI_TRD_sf"/>
</dbReference>
<dbReference type="SUPFAM" id="SSF116734">
    <property type="entry name" value="DNA methylase specificity domain"/>
    <property type="match status" value="1"/>
</dbReference>
<evidence type="ECO:0000313" key="6">
    <source>
        <dbReference type="EMBL" id="QKY73847.1"/>
    </source>
</evidence>
<feature type="domain" description="Type I restriction modification DNA specificity" evidence="5">
    <location>
        <begin position="35"/>
        <end position="198"/>
    </location>
</feature>
<dbReference type="InterPro" id="IPR052021">
    <property type="entry name" value="Type-I_RS_S_subunit"/>
</dbReference>
<keyword evidence="6" id="KW-0378">Hydrolase</keyword>
<accession>A0A859IK09</accession>
<evidence type="ECO:0000256" key="1">
    <source>
        <dbReference type="ARBA" id="ARBA00010923"/>
    </source>
</evidence>